<evidence type="ECO:0000313" key="1">
    <source>
        <dbReference type="EMBL" id="KEH20919.1"/>
    </source>
</evidence>
<name>A0A072TTU4_MEDTR</name>
<reference evidence="1 3" key="2">
    <citation type="journal article" date="2014" name="BMC Genomics">
        <title>An improved genome release (version Mt4.0) for the model legume Medicago truncatula.</title>
        <authorList>
            <person name="Tang H."/>
            <person name="Krishnakumar V."/>
            <person name="Bidwell S."/>
            <person name="Rosen B."/>
            <person name="Chan A."/>
            <person name="Zhou S."/>
            <person name="Gentzbittel L."/>
            <person name="Childs K.L."/>
            <person name="Yandell M."/>
            <person name="Gundlach H."/>
            <person name="Mayer K.F."/>
            <person name="Schwartz D.C."/>
            <person name="Town C.D."/>
        </authorList>
    </citation>
    <scope>GENOME REANNOTATION</scope>
    <source>
        <strain evidence="1">A17</strain>
        <strain evidence="2 3">cv. Jemalong A17</strain>
    </source>
</reference>
<dbReference type="AlphaFoldDB" id="A0A072TTU4"/>
<gene>
    <name evidence="1" type="ordered locus">MTR_8g494250</name>
</gene>
<dbReference type="HOGENOM" id="CLU_2964413_0_0_1"/>
<dbReference type="EnsemblPlants" id="KEH20919">
    <property type="protein sequence ID" value="KEH20919"/>
    <property type="gene ID" value="MTR_8g494250"/>
</dbReference>
<accession>A0A072TTU4</accession>
<protein>
    <submittedName>
        <fullName evidence="1 2">Uncharacterized protein</fullName>
    </submittedName>
</protein>
<dbReference type="EMBL" id="CM001224">
    <property type="protein sequence ID" value="KEH20919.1"/>
    <property type="molecule type" value="Genomic_DNA"/>
</dbReference>
<organism evidence="1 3">
    <name type="scientific">Medicago truncatula</name>
    <name type="common">Barrel medic</name>
    <name type="synonym">Medicago tribuloides</name>
    <dbReference type="NCBI Taxonomy" id="3880"/>
    <lineage>
        <taxon>Eukaryota</taxon>
        <taxon>Viridiplantae</taxon>
        <taxon>Streptophyta</taxon>
        <taxon>Embryophyta</taxon>
        <taxon>Tracheophyta</taxon>
        <taxon>Spermatophyta</taxon>
        <taxon>Magnoliopsida</taxon>
        <taxon>eudicotyledons</taxon>
        <taxon>Gunneridae</taxon>
        <taxon>Pentapetalae</taxon>
        <taxon>rosids</taxon>
        <taxon>fabids</taxon>
        <taxon>Fabales</taxon>
        <taxon>Fabaceae</taxon>
        <taxon>Papilionoideae</taxon>
        <taxon>50 kb inversion clade</taxon>
        <taxon>NPAAA clade</taxon>
        <taxon>Hologalegina</taxon>
        <taxon>IRL clade</taxon>
        <taxon>Trifolieae</taxon>
        <taxon>Medicago</taxon>
    </lineage>
</organism>
<dbReference type="Proteomes" id="UP000002051">
    <property type="component" value="Chromosome 8"/>
</dbReference>
<reference evidence="2" key="3">
    <citation type="submission" date="2015-04" db="UniProtKB">
        <authorList>
            <consortium name="EnsemblPlants"/>
        </authorList>
    </citation>
    <scope>IDENTIFICATION</scope>
    <source>
        <strain evidence="2">cv. Jemalong A17</strain>
    </source>
</reference>
<proteinExistence type="predicted"/>
<sequence>MREKVVIKLFHRYHFSQVIVLVQRKLLQKLPLHLHPASAASFVASSASVVAASTSVTAP</sequence>
<reference evidence="1 3" key="1">
    <citation type="journal article" date="2011" name="Nature">
        <title>The Medicago genome provides insight into the evolution of rhizobial symbioses.</title>
        <authorList>
            <person name="Young N.D."/>
            <person name="Debelle F."/>
            <person name="Oldroyd G.E."/>
            <person name="Geurts R."/>
            <person name="Cannon S.B."/>
            <person name="Udvardi M.K."/>
            <person name="Benedito V.A."/>
            <person name="Mayer K.F."/>
            <person name="Gouzy J."/>
            <person name="Schoof H."/>
            <person name="Van de Peer Y."/>
            <person name="Proost S."/>
            <person name="Cook D.R."/>
            <person name="Meyers B.C."/>
            <person name="Spannagl M."/>
            <person name="Cheung F."/>
            <person name="De Mita S."/>
            <person name="Krishnakumar V."/>
            <person name="Gundlach H."/>
            <person name="Zhou S."/>
            <person name="Mudge J."/>
            <person name="Bharti A.K."/>
            <person name="Murray J.D."/>
            <person name="Naoumkina M.A."/>
            <person name="Rosen B."/>
            <person name="Silverstein K.A."/>
            <person name="Tang H."/>
            <person name="Rombauts S."/>
            <person name="Zhao P.X."/>
            <person name="Zhou P."/>
            <person name="Barbe V."/>
            <person name="Bardou P."/>
            <person name="Bechner M."/>
            <person name="Bellec A."/>
            <person name="Berger A."/>
            <person name="Berges H."/>
            <person name="Bidwell S."/>
            <person name="Bisseling T."/>
            <person name="Choisne N."/>
            <person name="Couloux A."/>
            <person name="Denny R."/>
            <person name="Deshpande S."/>
            <person name="Dai X."/>
            <person name="Doyle J.J."/>
            <person name="Dudez A.M."/>
            <person name="Farmer A.D."/>
            <person name="Fouteau S."/>
            <person name="Franken C."/>
            <person name="Gibelin C."/>
            <person name="Gish J."/>
            <person name="Goldstein S."/>
            <person name="Gonzalez A.J."/>
            <person name="Green P.J."/>
            <person name="Hallab A."/>
            <person name="Hartog M."/>
            <person name="Hua A."/>
            <person name="Humphray S.J."/>
            <person name="Jeong D.H."/>
            <person name="Jing Y."/>
            <person name="Jocker A."/>
            <person name="Kenton S.M."/>
            <person name="Kim D.J."/>
            <person name="Klee K."/>
            <person name="Lai H."/>
            <person name="Lang C."/>
            <person name="Lin S."/>
            <person name="Macmil S.L."/>
            <person name="Magdelenat G."/>
            <person name="Matthews L."/>
            <person name="McCorrison J."/>
            <person name="Monaghan E.L."/>
            <person name="Mun J.H."/>
            <person name="Najar F.Z."/>
            <person name="Nicholson C."/>
            <person name="Noirot C."/>
            <person name="O'Bleness M."/>
            <person name="Paule C.R."/>
            <person name="Poulain J."/>
            <person name="Prion F."/>
            <person name="Qin B."/>
            <person name="Qu C."/>
            <person name="Retzel E.F."/>
            <person name="Riddle C."/>
            <person name="Sallet E."/>
            <person name="Samain S."/>
            <person name="Samson N."/>
            <person name="Sanders I."/>
            <person name="Saurat O."/>
            <person name="Scarpelli C."/>
            <person name="Schiex T."/>
            <person name="Segurens B."/>
            <person name="Severin A.J."/>
            <person name="Sherrier D.J."/>
            <person name="Shi R."/>
            <person name="Sims S."/>
            <person name="Singer S.R."/>
            <person name="Sinharoy S."/>
            <person name="Sterck L."/>
            <person name="Viollet A."/>
            <person name="Wang B.B."/>
            <person name="Wang K."/>
            <person name="Wang M."/>
            <person name="Wang X."/>
            <person name="Warfsmann J."/>
            <person name="Weissenbach J."/>
            <person name="White D.D."/>
            <person name="White J.D."/>
            <person name="Wiley G.B."/>
            <person name="Wincker P."/>
            <person name="Xing Y."/>
            <person name="Yang L."/>
            <person name="Yao Z."/>
            <person name="Ying F."/>
            <person name="Zhai J."/>
            <person name="Zhou L."/>
            <person name="Zuber A."/>
            <person name="Denarie J."/>
            <person name="Dixon R.A."/>
            <person name="May G.D."/>
            <person name="Schwartz D.C."/>
            <person name="Rogers J."/>
            <person name="Quetier F."/>
            <person name="Town C.D."/>
            <person name="Roe B.A."/>
        </authorList>
    </citation>
    <scope>NUCLEOTIDE SEQUENCE [LARGE SCALE GENOMIC DNA]</scope>
    <source>
        <strain evidence="1">A17</strain>
        <strain evidence="2 3">cv. Jemalong A17</strain>
    </source>
</reference>
<evidence type="ECO:0000313" key="3">
    <source>
        <dbReference type="Proteomes" id="UP000002051"/>
    </source>
</evidence>
<evidence type="ECO:0000313" key="2">
    <source>
        <dbReference type="EnsemblPlants" id="KEH20919"/>
    </source>
</evidence>
<keyword evidence="3" id="KW-1185">Reference proteome</keyword>